<organism evidence="1 2">
    <name type="scientific">Blumeria graminis f. sp. tritici</name>
    <dbReference type="NCBI Taxonomy" id="62690"/>
    <lineage>
        <taxon>Eukaryota</taxon>
        <taxon>Fungi</taxon>
        <taxon>Dikarya</taxon>
        <taxon>Ascomycota</taxon>
        <taxon>Pezizomycotina</taxon>
        <taxon>Leotiomycetes</taxon>
        <taxon>Erysiphales</taxon>
        <taxon>Erysiphaceae</taxon>
        <taxon>Blumeria</taxon>
    </lineage>
</organism>
<evidence type="ECO:0000313" key="1">
    <source>
        <dbReference type="EMBL" id="VCU40428.1"/>
    </source>
</evidence>
<name>A0A9X9PS32_BLUGR</name>
<evidence type="ECO:0000313" key="2">
    <source>
        <dbReference type="Proteomes" id="UP000324639"/>
    </source>
</evidence>
<keyword evidence="2" id="KW-1185">Reference proteome</keyword>
<accession>A0A9X9PS32</accession>
<sequence>MSASSSKSGGDEHYLNKNWFCTSSAYELQEVKQSEKSTTSPSGEDYPRLIDTIGLMYWWSESLQNPNQKCSSTSFSSYRCYCVCCFFAQSL</sequence>
<proteinExistence type="predicted"/>
<dbReference type="AlphaFoldDB" id="A0A9X9PS32"/>
<gene>
    <name evidence="1" type="ORF">BGT96224V316_LOCUS1666</name>
</gene>
<protein>
    <submittedName>
        <fullName evidence="1">Bgt-20543</fullName>
    </submittedName>
</protein>
<dbReference type="Proteomes" id="UP000324639">
    <property type="component" value="Chromosome Bgt_-02"/>
</dbReference>
<dbReference type="EMBL" id="LR026985">
    <property type="protein sequence ID" value="VCU40428.1"/>
    <property type="molecule type" value="Genomic_DNA"/>
</dbReference>
<reference evidence="1 2" key="1">
    <citation type="submission" date="2018-08" db="EMBL/GenBank/DDBJ databases">
        <authorList>
            <person name="Muller C M."/>
        </authorList>
    </citation>
    <scope>NUCLEOTIDE SEQUENCE [LARGE SCALE GENOMIC DNA]</scope>
</reference>